<dbReference type="GO" id="GO:0046872">
    <property type="term" value="F:metal ion binding"/>
    <property type="evidence" value="ECO:0007669"/>
    <property type="project" value="UniProtKB-KW"/>
</dbReference>
<evidence type="ECO:0000313" key="3">
    <source>
        <dbReference type="Proteomes" id="UP000238801"/>
    </source>
</evidence>
<dbReference type="PANTHER" id="PTHR11079">
    <property type="entry name" value="CYTOSINE DEAMINASE FAMILY MEMBER"/>
    <property type="match status" value="1"/>
</dbReference>
<dbReference type="Gene3D" id="3.40.140.10">
    <property type="entry name" value="Cytidine Deaminase, domain 2"/>
    <property type="match status" value="1"/>
</dbReference>
<dbReference type="OrthoDB" id="9802676at2"/>
<dbReference type="PANTHER" id="PTHR11079:SF179">
    <property type="entry name" value="TRNA(ADENINE(34)) DEAMINASE, CHLOROPLASTIC"/>
    <property type="match status" value="1"/>
</dbReference>
<dbReference type="SUPFAM" id="SSF53927">
    <property type="entry name" value="Cytidine deaminase-like"/>
    <property type="match status" value="1"/>
</dbReference>
<dbReference type="Pfam" id="PF00383">
    <property type="entry name" value="dCMP_cyt_deam_1"/>
    <property type="match status" value="1"/>
</dbReference>
<protein>
    <submittedName>
        <fullName evidence="2">tRNA-specific A34 adenosine deaminase</fullName>
    </submittedName>
</protein>
<dbReference type="CDD" id="cd01285">
    <property type="entry name" value="nucleoside_deaminase"/>
    <property type="match status" value="1"/>
</dbReference>
<feature type="domain" description="CMP/dCMP-type deaminase" evidence="1">
    <location>
        <begin position="2"/>
        <end position="111"/>
    </location>
</feature>
<sequence length="159" mass="16758">MEPDMRHLRRCVALAREALEAGDDPFGSILVGGDGRVLREARNRVETGDATEHPEFALARWAARNLGPEARRAATVYTSGEHCPMCAAAHAWAGLGRIAYASSAAQLAGWLEEMGAPKAPVAPLAVNEVAPDVPVDGPVPELAEEVRALHARRHGAAGG</sequence>
<dbReference type="Proteomes" id="UP000238801">
    <property type="component" value="Unassembled WGS sequence"/>
</dbReference>
<dbReference type="InterPro" id="IPR002125">
    <property type="entry name" value="CMP_dCMP_dom"/>
</dbReference>
<dbReference type="GO" id="GO:0052717">
    <property type="term" value="F:tRNA-specific adenosine-34 deaminase activity"/>
    <property type="evidence" value="ECO:0007669"/>
    <property type="project" value="UniProtKB-EC"/>
</dbReference>
<organism evidence="2 3">
    <name type="scientific">Hasllibacter halocynthiae</name>
    <dbReference type="NCBI Taxonomy" id="595589"/>
    <lineage>
        <taxon>Bacteria</taxon>
        <taxon>Pseudomonadati</taxon>
        <taxon>Pseudomonadota</taxon>
        <taxon>Alphaproteobacteria</taxon>
        <taxon>Rhodobacterales</taxon>
        <taxon>Roseobacteraceae</taxon>
        <taxon>Hasllibacter</taxon>
    </lineage>
</organism>
<dbReference type="EMBL" id="PVTT01000002">
    <property type="protein sequence ID" value="PRY93788.1"/>
    <property type="molecule type" value="Genomic_DNA"/>
</dbReference>
<name>A0A2T0X4B7_9RHOB</name>
<evidence type="ECO:0000259" key="1">
    <source>
        <dbReference type="PROSITE" id="PS51747"/>
    </source>
</evidence>
<proteinExistence type="predicted"/>
<keyword evidence="3" id="KW-1185">Reference proteome</keyword>
<dbReference type="InterPro" id="IPR016193">
    <property type="entry name" value="Cytidine_deaminase-like"/>
</dbReference>
<dbReference type="PROSITE" id="PS51747">
    <property type="entry name" value="CYT_DCMP_DEAMINASES_2"/>
    <property type="match status" value="1"/>
</dbReference>
<evidence type="ECO:0000313" key="2">
    <source>
        <dbReference type="EMBL" id="PRY93788.1"/>
    </source>
</evidence>
<dbReference type="RefSeq" id="WP_106161691.1">
    <property type="nucleotide sequence ID" value="NZ_PVTT01000002.1"/>
</dbReference>
<accession>A0A2T0X4B7</accession>
<comment type="caution">
    <text evidence="2">The sequence shown here is derived from an EMBL/GenBank/DDBJ whole genome shotgun (WGS) entry which is preliminary data.</text>
</comment>
<dbReference type="GO" id="GO:0002100">
    <property type="term" value="P:tRNA wobble adenosine to inosine editing"/>
    <property type="evidence" value="ECO:0007669"/>
    <property type="project" value="InterPro"/>
</dbReference>
<dbReference type="AlphaFoldDB" id="A0A2T0X4B7"/>
<reference evidence="2 3" key="1">
    <citation type="submission" date="2018-03" db="EMBL/GenBank/DDBJ databases">
        <title>Genomic Encyclopedia of Archaeal and Bacterial Type Strains, Phase II (KMG-II): from individual species to whole genera.</title>
        <authorList>
            <person name="Goeker M."/>
        </authorList>
    </citation>
    <scope>NUCLEOTIDE SEQUENCE [LARGE SCALE GENOMIC DNA]</scope>
    <source>
        <strain evidence="2 3">DSM 29318</strain>
    </source>
</reference>
<gene>
    <name evidence="2" type="ORF">BCF33_2673</name>
</gene>